<dbReference type="SUPFAM" id="SSF53850">
    <property type="entry name" value="Periplasmic binding protein-like II"/>
    <property type="match status" value="1"/>
</dbReference>
<dbReference type="GO" id="GO:0005886">
    <property type="term" value="C:plasma membrane"/>
    <property type="evidence" value="ECO:0007669"/>
    <property type="project" value="UniProtKB-SubCell"/>
</dbReference>
<evidence type="ECO:0000256" key="5">
    <source>
        <dbReference type="ARBA" id="ARBA00022692"/>
    </source>
</evidence>
<evidence type="ECO:0000256" key="7">
    <source>
        <dbReference type="ARBA" id="ARBA00023065"/>
    </source>
</evidence>
<organism evidence="15 16">
    <name type="scientific">Trichonephila inaurata madagascariensis</name>
    <dbReference type="NCBI Taxonomy" id="2747483"/>
    <lineage>
        <taxon>Eukaryota</taxon>
        <taxon>Metazoa</taxon>
        <taxon>Ecdysozoa</taxon>
        <taxon>Arthropoda</taxon>
        <taxon>Chelicerata</taxon>
        <taxon>Arachnida</taxon>
        <taxon>Araneae</taxon>
        <taxon>Araneomorphae</taxon>
        <taxon>Entelegynae</taxon>
        <taxon>Araneoidea</taxon>
        <taxon>Nephilidae</taxon>
        <taxon>Trichonephila</taxon>
        <taxon>Trichonephila inaurata</taxon>
    </lineage>
</organism>
<name>A0A8X7CCY7_9ARAC</name>
<comment type="similarity">
    <text evidence="2">Belongs to the glutamate-gated ion channel (TC 1.A.10.1) family.</text>
</comment>
<evidence type="ECO:0000256" key="6">
    <source>
        <dbReference type="ARBA" id="ARBA00022989"/>
    </source>
</evidence>
<dbReference type="Pfam" id="PF10613">
    <property type="entry name" value="Lig_chan-Glu_bd"/>
    <property type="match status" value="1"/>
</dbReference>
<keyword evidence="8 13" id="KW-0472">Membrane</keyword>
<evidence type="ECO:0000256" key="9">
    <source>
        <dbReference type="ARBA" id="ARBA00023170"/>
    </source>
</evidence>
<evidence type="ECO:0000259" key="14">
    <source>
        <dbReference type="SMART" id="SM00918"/>
    </source>
</evidence>
<keyword evidence="12" id="KW-0407">Ion channel</keyword>
<evidence type="ECO:0000256" key="10">
    <source>
        <dbReference type="ARBA" id="ARBA00023180"/>
    </source>
</evidence>
<dbReference type="PANTHER" id="PTHR42643:SF38">
    <property type="entry name" value="IONOTROPIC RECEPTOR 100A"/>
    <property type="match status" value="1"/>
</dbReference>
<dbReference type="OrthoDB" id="6499263at2759"/>
<evidence type="ECO:0000256" key="2">
    <source>
        <dbReference type="ARBA" id="ARBA00008685"/>
    </source>
</evidence>
<dbReference type="SMART" id="SM00918">
    <property type="entry name" value="Lig_chan-Glu_bd"/>
    <property type="match status" value="1"/>
</dbReference>
<keyword evidence="7" id="KW-0406">Ion transport</keyword>
<evidence type="ECO:0000256" key="11">
    <source>
        <dbReference type="ARBA" id="ARBA00023286"/>
    </source>
</evidence>
<dbReference type="InterPro" id="IPR019594">
    <property type="entry name" value="Glu/Gly-bd"/>
</dbReference>
<evidence type="ECO:0000256" key="12">
    <source>
        <dbReference type="ARBA" id="ARBA00023303"/>
    </source>
</evidence>
<reference evidence="15" key="1">
    <citation type="submission" date="2020-08" db="EMBL/GenBank/DDBJ databases">
        <title>Multicomponent nature underlies the extraordinary mechanical properties of spider dragline silk.</title>
        <authorList>
            <person name="Kono N."/>
            <person name="Nakamura H."/>
            <person name="Mori M."/>
            <person name="Yoshida Y."/>
            <person name="Ohtoshi R."/>
            <person name="Malay A.D."/>
            <person name="Moran D.A.P."/>
            <person name="Tomita M."/>
            <person name="Numata K."/>
            <person name="Arakawa K."/>
        </authorList>
    </citation>
    <scope>NUCLEOTIDE SEQUENCE</scope>
</reference>
<evidence type="ECO:0000256" key="1">
    <source>
        <dbReference type="ARBA" id="ARBA00004651"/>
    </source>
</evidence>
<gene>
    <name evidence="15" type="primary">KBP_0</name>
    <name evidence="15" type="ORF">TNIN_158711</name>
</gene>
<dbReference type="GO" id="GO:0050906">
    <property type="term" value="P:detection of stimulus involved in sensory perception"/>
    <property type="evidence" value="ECO:0007669"/>
    <property type="project" value="UniProtKB-ARBA"/>
</dbReference>
<comment type="caution">
    <text evidence="15">The sequence shown here is derived from an EMBL/GenBank/DDBJ whole genome shotgun (WGS) entry which is preliminary data.</text>
</comment>
<keyword evidence="5 13" id="KW-0812">Transmembrane</keyword>
<keyword evidence="10" id="KW-0325">Glycoprotein</keyword>
<keyword evidence="9 15" id="KW-0675">Receptor</keyword>
<dbReference type="Proteomes" id="UP000886998">
    <property type="component" value="Unassembled WGS sequence"/>
</dbReference>
<dbReference type="Gene3D" id="3.40.190.10">
    <property type="entry name" value="Periplasmic binding protein-like II"/>
    <property type="match status" value="1"/>
</dbReference>
<keyword evidence="16" id="KW-1185">Reference proteome</keyword>
<feature type="domain" description="Ionotropic glutamate receptor L-glutamate and glycine-binding" evidence="14">
    <location>
        <begin position="16"/>
        <end position="76"/>
    </location>
</feature>
<keyword evidence="11" id="KW-1071">Ligand-gated ion channel</keyword>
<feature type="transmembrane region" description="Helical" evidence="13">
    <location>
        <begin position="184"/>
        <end position="207"/>
    </location>
</feature>
<proteinExistence type="inferred from homology"/>
<keyword evidence="4" id="KW-1003">Cell membrane</keyword>
<dbReference type="Pfam" id="PF00060">
    <property type="entry name" value="Lig_chan"/>
    <property type="match status" value="1"/>
</dbReference>
<dbReference type="PANTHER" id="PTHR42643">
    <property type="entry name" value="IONOTROPIC RECEPTOR 20A-RELATED"/>
    <property type="match status" value="1"/>
</dbReference>
<evidence type="ECO:0000256" key="3">
    <source>
        <dbReference type="ARBA" id="ARBA00022448"/>
    </source>
</evidence>
<sequence>MKDNYKWTVAALNMSKYFEVYRTENGTNISGVIGKFLQVIMEKMKIEYDIVTPKDHEFGRKLESGNWTGLMGIIQRGEADMAASTLLVYEDRFQALNFSFPYDFDGMTFAIAKQTEWRKAFGFMYLFDLLTWMLMLVSILLSSAVFFVILKDMESYSSLVFIFLGSLLRQPLTLHQRAYEWKFMVGAWLLLTGVMTSVYAGVLLSFLTVPSHVKTVANFRELSEAIDKGTHRVYGMKGTFLVPFLRSSEEKHLRLIGDKIHENDWYISANEISANPLKGENSATIGSVIFYKLLYDIHDFHSKVFIPDEKIFASALGFALKKGFCCASELWQVMSRVVSSGIYERFLRQESFKYWLSVTKDLATEERLRTLSVQDFSDSFIILSTNLCGRTQDGNLSRHFASFHCLHCGNISEKSILVSEDKCSCVHTVRPVYTLFAGMNVQKLDRPSLTSRFKSHRTLMRWIRR</sequence>
<evidence type="ECO:0000313" key="15">
    <source>
        <dbReference type="EMBL" id="GFY61790.1"/>
    </source>
</evidence>
<dbReference type="Gene3D" id="1.10.287.70">
    <property type="match status" value="1"/>
</dbReference>
<evidence type="ECO:0000256" key="13">
    <source>
        <dbReference type="SAM" id="Phobius"/>
    </source>
</evidence>
<keyword evidence="3" id="KW-0813">Transport</keyword>
<comment type="subcellular location">
    <subcellularLocation>
        <location evidence="1">Cell membrane</location>
        <topology evidence="1">Multi-pass membrane protein</topology>
    </subcellularLocation>
</comment>
<dbReference type="AlphaFoldDB" id="A0A8X7CCY7"/>
<dbReference type="EMBL" id="BMAV01013807">
    <property type="protein sequence ID" value="GFY61790.1"/>
    <property type="molecule type" value="Genomic_DNA"/>
</dbReference>
<protein>
    <submittedName>
        <fullName evidence="15">Putative glutamate receptor</fullName>
    </submittedName>
</protein>
<evidence type="ECO:0000313" key="16">
    <source>
        <dbReference type="Proteomes" id="UP000886998"/>
    </source>
</evidence>
<keyword evidence="6 13" id="KW-1133">Transmembrane helix</keyword>
<dbReference type="GO" id="GO:0015276">
    <property type="term" value="F:ligand-gated monoatomic ion channel activity"/>
    <property type="evidence" value="ECO:0007669"/>
    <property type="project" value="InterPro"/>
</dbReference>
<dbReference type="InterPro" id="IPR052192">
    <property type="entry name" value="Insect_Ionotropic_Sensory_Rcpt"/>
</dbReference>
<evidence type="ECO:0000256" key="4">
    <source>
        <dbReference type="ARBA" id="ARBA00022475"/>
    </source>
</evidence>
<accession>A0A8X7CCY7</accession>
<evidence type="ECO:0000256" key="8">
    <source>
        <dbReference type="ARBA" id="ARBA00023136"/>
    </source>
</evidence>
<dbReference type="InterPro" id="IPR001320">
    <property type="entry name" value="Iontro_rcpt_C"/>
</dbReference>
<feature type="transmembrane region" description="Helical" evidence="13">
    <location>
        <begin position="123"/>
        <end position="149"/>
    </location>
</feature>